<dbReference type="Gene3D" id="2.170.270.10">
    <property type="entry name" value="SET domain"/>
    <property type="match status" value="1"/>
</dbReference>
<dbReference type="PROSITE" id="PS50280">
    <property type="entry name" value="SET"/>
    <property type="match status" value="1"/>
</dbReference>
<proteinExistence type="predicted"/>
<sequence>MSSMKLRERNRRIETYIKPSPTRISPYWCVSIKNREAQHDLYKNEKRKHPFGGTERTSEKRAKTLDTVHVISINQRIPYLPIQYPDPFFFYERAIQHQTRRNLVLPKSSIKLISDAQLEQIVDQVLDTIRQIVSLEKCRELNSRKGEEILRKERVDSTLAKYNKARRKIEMLPKRSTILKPDLDQIEMRINSHTSIFVDRQNLSDALILPKSAFFQYIGENVIGEEFPKAFLKAAKSLEEMKKDKNSNQHYSCSKACPCKGKCANSFPEPPVNNIEIRVHPQKGCVTVSTHYCGQGETAVEFRGVFRETEKMENNDSYAFDSYCVKNEQKLTMAILEQNNKLNLSDRVKGLTATYQNTLKKVMETDLSLDPRTYGNRGRYISHSCFPNLKINSVYSEGLSPLNKRTLLTSIMPVFPNEEFTFFYGFGYLLGQLKDTCLCGEIGCIRNRELYPFLTREDIKRFYKASFEDMYHTYMQNVHQNAQRRTAP</sequence>
<reference evidence="3" key="1">
    <citation type="submission" date="2011-07" db="EMBL/GenBank/DDBJ databases">
        <authorList>
            <consortium name="Caenorhabditis brenneri Sequencing and Analysis Consortium"/>
            <person name="Wilson R.K."/>
        </authorList>
    </citation>
    <scope>NUCLEOTIDE SEQUENCE [LARGE SCALE GENOMIC DNA]</scope>
    <source>
        <strain evidence="3">PB2801</strain>
    </source>
</reference>
<dbReference type="InterPro" id="IPR053105">
    <property type="entry name" value="Class_V-like_SAM-MTase"/>
</dbReference>
<dbReference type="InterPro" id="IPR001214">
    <property type="entry name" value="SET_dom"/>
</dbReference>
<dbReference type="PANTHER" id="PTHR47250:SF5">
    <property type="entry name" value="SET DOMAIN-CONTAINING PROTEIN"/>
    <property type="match status" value="1"/>
</dbReference>
<dbReference type="AlphaFoldDB" id="G0M6I3"/>
<dbReference type="HOGENOM" id="CLU_559255_0_0_1"/>
<dbReference type="OrthoDB" id="5876402at2759"/>
<name>G0M6I3_CAEBE</name>
<dbReference type="InParanoid" id="G0M6I3"/>
<evidence type="ECO:0000259" key="1">
    <source>
        <dbReference type="PROSITE" id="PS50280"/>
    </source>
</evidence>
<gene>
    <name evidence="2" type="ORF">CAEBREN_11389</name>
</gene>
<accession>G0M6I3</accession>
<dbReference type="EMBL" id="GL379786">
    <property type="protein sequence ID" value="EGT30132.1"/>
    <property type="molecule type" value="Genomic_DNA"/>
</dbReference>
<dbReference type="SUPFAM" id="SSF82199">
    <property type="entry name" value="SET domain"/>
    <property type="match status" value="1"/>
</dbReference>
<dbReference type="PANTHER" id="PTHR47250">
    <property type="entry name" value="HISTONE-LYSINE N-METHYLTRANSFERASE SET-6"/>
    <property type="match status" value="1"/>
</dbReference>
<organism evidence="3">
    <name type="scientific">Caenorhabditis brenneri</name>
    <name type="common">Nematode worm</name>
    <dbReference type="NCBI Taxonomy" id="135651"/>
    <lineage>
        <taxon>Eukaryota</taxon>
        <taxon>Metazoa</taxon>
        <taxon>Ecdysozoa</taxon>
        <taxon>Nematoda</taxon>
        <taxon>Chromadorea</taxon>
        <taxon>Rhabditida</taxon>
        <taxon>Rhabditina</taxon>
        <taxon>Rhabditomorpha</taxon>
        <taxon>Rhabditoidea</taxon>
        <taxon>Rhabditidae</taxon>
        <taxon>Peloderinae</taxon>
        <taxon>Caenorhabditis</taxon>
    </lineage>
</organism>
<dbReference type="FunCoup" id="G0M6I3">
    <property type="interactions" value="99"/>
</dbReference>
<evidence type="ECO:0000313" key="3">
    <source>
        <dbReference type="Proteomes" id="UP000008068"/>
    </source>
</evidence>
<evidence type="ECO:0000313" key="2">
    <source>
        <dbReference type="EMBL" id="EGT30132.1"/>
    </source>
</evidence>
<dbReference type="SMART" id="SM00317">
    <property type="entry name" value="SET"/>
    <property type="match status" value="1"/>
</dbReference>
<dbReference type="Proteomes" id="UP000008068">
    <property type="component" value="Unassembled WGS sequence"/>
</dbReference>
<keyword evidence="3" id="KW-1185">Reference proteome</keyword>
<feature type="domain" description="SET" evidence="1">
    <location>
        <begin position="329"/>
        <end position="425"/>
    </location>
</feature>
<dbReference type="eggNOG" id="KOG1082">
    <property type="taxonomic scope" value="Eukaryota"/>
</dbReference>
<dbReference type="STRING" id="135651.G0M6I3"/>
<dbReference type="InterPro" id="IPR046341">
    <property type="entry name" value="SET_dom_sf"/>
</dbReference>
<dbReference type="OMA" id="IEMRINS"/>
<protein>
    <recommendedName>
        <fullName evidence="1">SET domain-containing protein</fullName>
    </recommendedName>
</protein>
<dbReference type="Pfam" id="PF00856">
    <property type="entry name" value="SET"/>
    <property type="match status" value="1"/>
</dbReference>